<comment type="caution">
    <text evidence="1">The sequence shown here is derived from an EMBL/GenBank/DDBJ whole genome shotgun (WGS) entry which is preliminary data.</text>
</comment>
<organism evidence="1 2">
    <name type="scientific">Pelagovum pacificum</name>
    <dbReference type="NCBI Taxonomy" id="2588711"/>
    <lineage>
        <taxon>Bacteria</taxon>
        <taxon>Pseudomonadati</taxon>
        <taxon>Pseudomonadota</taxon>
        <taxon>Alphaproteobacteria</taxon>
        <taxon>Rhodobacterales</taxon>
        <taxon>Paracoccaceae</taxon>
        <taxon>Pelagovum</taxon>
    </lineage>
</organism>
<dbReference type="Gene3D" id="1.25.40.290">
    <property type="entry name" value="ARM repeat domains"/>
    <property type="match status" value="1"/>
</dbReference>
<dbReference type="SUPFAM" id="SSF48371">
    <property type="entry name" value="ARM repeat"/>
    <property type="match status" value="1"/>
</dbReference>
<protein>
    <recommendedName>
        <fullName evidence="3">DNA alkylation repair protein</fullName>
    </recommendedName>
</protein>
<accession>A0A5C5GBA3</accession>
<keyword evidence="2" id="KW-1185">Reference proteome</keyword>
<name>A0A5C5GBA3_9RHOB</name>
<proteinExistence type="predicted"/>
<sequence length="370" mass="41954">MAEPFSLRDHLFNETRVRRLASLFGPAFDSEGFVRETVADFPDLQLKQRIARLADGLEVRLPQDFPAMAERIRDALPPPLDPTRTDDDFGEFIHAPFGVLIERHGMQHPDLALDLLEEVTQRFSMEFAIRPFLNRWPEETLSRMETWASHPNYHVRRLVSEGTRPRLPWGSKIDIDPLRPLPLLDRLHADPTRYVTRSVANHLNDITRRHPESVIGRLSDWAAEGRQDQAELRWMTAHALRGLVKAGHPGAIALLGYRTDADVTLSDLTLTPEEVRIGETAEIAFTLTATGEEPVIVDYKFDFLTPSGRVSPRHFKLIQTSLQPGKPRRLAKRHRFKGGATTFTLCPGAQRLRILVNGRELGTAILTLTL</sequence>
<evidence type="ECO:0008006" key="3">
    <source>
        <dbReference type="Google" id="ProtNLM"/>
    </source>
</evidence>
<dbReference type="RefSeq" id="WP_140192511.1">
    <property type="nucleotide sequence ID" value="NZ_CP065915.1"/>
</dbReference>
<dbReference type="OrthoDB" id="9797162at2"/>
<dbReference type="EMBL" id="VFFF01000001">
    <property type="protein sequence ID" value="TNY31830.1"/>
    <property type="molecule type" value="Genomic_DNA"/>
</dbReference>
<dbReference type="AlphaFoldDB" id="A0A5C5GBA3"/>
<dbReference type="Proteomes" id="UP000314011">
    <property type="component" value="Unassembled WGS sequence"/>
</dbReference>
<dbReference type="InterPro" id="IPR016024">
    <property type="entry name" value="ARM-type_fold"/>
</dbReference>
<evidence type="ECO:0000313" key="1">
    <source>
        <dbReference type="EMBL" id="TNY31830.1"/>
    </source>
</evidence>
<reference evidence="1 2" key="1">
    <citation type="submission" date="2019-06" db="EMBL/GenBank/DDBJ databases">
        <title>Genome of new Rhodobacteraceae sp. SM1903.</title>
        <authorList>
            <person name="Ren X."/>
        </authorList>
    </citation>
    <scope>NUCLEOTIDE SEQUENCE [LARGE SCALE GENOMIC DNA]</scope>
    <source>
        <strain evidence="1 2">SM1903</strain>
    </source>
</reference>
<evidence type="ECO:0000313" key="2">
    <source>
        <dbReference type="Proteomes" id="UP000314011"/>
    </source>
</evidence>
<gene>
    <name evidence="1" type="ORF">FHY64_00555</name>
</gene>